<dbReference type="Proteomes" id="UP000287527">
    <property type="component" value="Unassembled WGS sequence"/>
</dbReference>
<dbReference type="RefSeq" id="WP_128388991.1">
    <property type="nucleotide sequence ID" value="NZ_SBII01000003.1"/>
</dbReference>
<proteinExistence type="predicted"/>
<gene>
    <name evidence="1" type="ORF">EPI11_05720</name>
</gene>
<evidence type="ECO:0000313" key="1">
    <source>
        <dbReference type="EMBL" id="RWX01454.1"/>
    </source>
</evidence>
<accession>A0A444HCC3</accession>
<dbReference type="AlphaFoldDB" id="A0A444HCC3"/>
<keyword evidence="2" id="KW-1185">Reference proteome</keyword>
<reference evidence="1 2" key="1">
    <citation type="submission" date="2019-01" db="EMBL/GenBank/DDBJ databases">
        <title>Flavobacterium sp. nov.,isolated from freshwater.</title>
        <authorList>
            <person name="Zhang R."/>
            <person name="Du Z.-J."/>
        </authorList>
    </citation>
    <scope>NUCLEOTIDE SEQUENCE [LARGE SCALE GENOMIC DNA]</scope>
    <source>
        <strain evidence="1 2">1E403</strain>
    </source>
</reference>
<comment type="caution">
    <text evidence="1">The sequence shown here is derived from an EMBL/GenBank/DDBJ whole genome shotgun (WGS) entry which is preliminary data.</text>
</comment>
<sequence>MKHLLLSFLFICTSGWAQKPAAKSQKAASDWDVLDKTFIAFIKALETNDKAAYTALSLPQVDCIECPNAAELGAKNNFVPAEVFYITVAKDFTVSPVYKALAKRGYAFNSMTLKDFKPRFLPKDYPKDLKIYEVWVHTYKPDELSKGHKGTSHAFQFVKVNSGFKFYGLTSQ</sequence>
<dbReference type="OrthoDB" id="1161496at2"/>
<organism evidence="1 2">
    <name type="scientific">Flavobacterium cerinum</name>
    <dbReference type="NCBI Taxonomy" id="2502784"/>
    <lineage>
        <taxon>Bacteria</taxon>
        <taxon>Pseudomonadati</taxon>
        <taxon>Bacteroidota</taxon>
        <taxon>Flavobacteriia</taxon>
        <taxon>Flavobacteriales</taxon>
        <taxon>Flavobacteriaceae</taxon>
        <taxon>Flavobacterium</taxon>
    </lineage>
</organism>
<protein>
    <submittedName>
        <fullName evidence="1">Uncharacterized protein</fullName>
    </submittedName>
</protein>
<evidence type="ECO:0000313" key="2">
    <source>
        <dbReference type="Proteomes" id="UP000287527"/>
    </source>
</evidence>
<name>A0A444HCC3_9FLAO</name>
<dbReference type="EMBL" id="SBII01000003">
    <property type="protein sequence ID" value="RWX01454.1"/>
    <property type="molecule type" value="Genomic_DNA"/>
</dbReference>